<dbReference type="RefSeq" id="WP_009542979.1">
    <property type="nucleotide sequence ID" value="NZ_ANHY01000043.1"/>
</dbReference>
<dbReference type="EMBL" id="ANHY01000043">
    <property type="protein sequence ID" value="EKV25980.1"/>
    <property type="molecule type" value="Genomic_DNA"/>
</dbReference>
<proteinExistence type="predicted"/>
<evidence type="ECO:0000313" key="3">
    <source>
        <dbReference type="Proteomes" id="UP000009881"/>
    </source>
</evidence>
<protein>
    <submittedName>
        <fullName evidence="2">Uncharacterized protein</fullName>
    </submittedName>
</protein>
<keyword evidence="3" id="KW-1185">Reference proteome</keyword>
<dbReference type="Proteomes" id="UP000009881">
    <property type="component" value="Unassembled WGS sequence"/>
</dbReference>
<evidence type="ECO:0000313" key="2">
    <source>
        <dbReference type="EMBL" id="EKV25980.1"/>
    </source>
</evidence>
<reference evidence="2 3" key="1">
    <citation type="journal article" date="2013" name="Genome Announc.">
        <title>Draft Genome Sequence of an Alphaproteobacterium, Caenispirillum salinarum AK4(T), Isolated from a Solar Saltern.</title>
        <authorList>
            <person name="Khatri I."/>
            <person name="Singh A."/>
            <person name="Korpole S."/>
            <person name="Pinnaka A.K."/>
            <person name="Subramanian S."/>
        </authorList>
    </citation>
    <scope>NUCLEOTIDE SEQUENCE [LARGE SCALE GENOMIC DNA]</scope>
    <source>
        <strain evidence="2 3">AK4</strain>
    </source>
</reference>
<sequence>MTYSNPHANENGSADDNDPTLDLIRLLARRCARQVVARTSDHPPAAVGQDNDLPPAREG</sequence>
<dbReference type="AlphaFoldDB" id="K9GJ24"/>
<name>K9GJ24_9PROT</name>
<gene>
    <name evidence="2" type="ORF">C882_3359</name>
</gene>
<accession>K9GJ24</accession>
<evidence type="ECO:0000256" key="1">
    <source>
        <dbReference type="SAM" id="MobiDB-lite"/>
    </source>
</evidence>
<organism evidence="2 3">
    <name type="scientific">Caenispirillum salinarum AK4</name>
    <dbReference type="NCBI Taxonomy" id="1238182"/>
    <lineage>
        <taxon>Bacteria</taxon>
        <taxon>Pseudomonadati</taxon>
        <taxon>Pseudomonadota</taxon>
        <taxon>Alphaproteobacteria</taxon>
        <taxon>Rhodospirillales</taxon>
        <taxon>Novispirillaceae</taxon>
        <taxon>Caenispirillum</taxon>
    </lineage>
</organism>
<comment type="caution">
    <text evidence="2">The sequence shown here is derived from an EMBL/GenBank/DDBJ whole genome shotgun (WGS) entry which is preliminary data.</text>
</comment>
<feature type="region of interest" description="Disordered" evidence="1">
    <location>
        <begin position="35"/>
        <end position="59"/>
    </location>
</feature>